<protein>
    <recommendedName>
        <fullName evidence="5">Aminotransferase class I/classII domain-containing protein</fullName>
    </recommendedName>
</protein>
<evidence type="ECO:0000256" key="1">
    <source>
        <dbReference type="ARBA" id="ARBA00001933"/>
    </source>
</evidence>
<dbReference type="AlphaFoldDB" id="A0A066UTL5"/>
<evidence type="ECO:0000256" key="2">
    <source>
        <dbReference type="ARBA" id="ARBA00022898"/>
    </source>
</evidence>
<comment type="cofactor">
    <cofactor evidence="1">
        <name>pyridoxal 5'-phosphate</name>
        <dbReference type="ChEBI" id="CHEBI:597326"/>
    </cofactor>
</comment>
<comment type="caution">
    <text evidence="3">The sequence shown here is derived from an EMBL/GenBank/DDBJ whole genome shotgun (WGS) entry which is preliminary data.</text>
</comment>
<evidence type="ECO:0000313" key="4">
    <source>
        <dbReference type="Proteomes" id="UP000027219"/>
    </source>
</evidence>
<dbReference type="STRING" id="212667.VFDL14_17655"/>
<dbReference type="Proteomes" id="UP000027219">
    <property type="component" value="Unassembled WGS sequence"/>
</dbReference>
<keyword evidence="2" id="KW-0663">Pyridoxal phosphate</keyword>
<keyword evidence="4" id="KW-1185">Reference proteome</keyword>
<reference evidence="3 4" key="1">
    <citation type="submission" date="2014-02" db="EMBL/GenBank/DDBJ databases">
        <title>Vibrio fortis Dalian14 Genome Sequencing.</title>
        <authorList>
            <person name="Wang Y."/>
            <person name="Song L."/>
            <person name="Liu G."/>
            <person name="Ding J."/>
        </authorList>
    </citation>
    <scope>NUCLEOTIDE SEQUENCE [LARGE SCALE GENOMIC DNA]</scope>
    <source>
        <strain evidence="3 4">Dalian14</strain>
    </source>
</reference>
<dbReference type="PANTHER" id="PTHR43525">
    <property type="entry name" value="PROTEIN MALY"/>
    <property type="match status" value="1"/>
</dbReference>
<dbReference type="InterPro" id="IPR051798">
    <property type="entry name" value="Class-II_PLP-Dep_Aminotrans"/>
</dbReference>
<proteinExistence type="predicted"/>
<dbReference type="RefSeq" id="WP_032550483.1">
    <property type="nucleotide sequence ID" value="NZ_JFFR01000012.1"/>
</dbReference>
<dbReference type="InterPro" id="IPR015424">
    <property type="entry name" value="PyrdxlP-dep_Trfase"/>
</dbReference>
<dbReference type="OrthoDB" id="3224382at2"/>
<gene>
    <name evidence="3" type="ORF">VFDL14_17655</name>
</gene>
<dbReference type="Gene3D" id="3.90.1150.10">
    <property type="entry name" value="Aspartate Aminotransferase, domain 1"/>
    <property type="match status" value="1"/>
</dbReference>
<dbReference type="SUPFAM" id="SSF53383">
    <property type="entry name" value="PLP-dependent transferases"/>
    <property type="match status" value="1"/>
</dbReference>
<accession>A0A066UTL5</accession>
<dbReference type="PANTHER" id="PTHR43525:SF1">
    <property type="entry name" value="PROTEIN MALY"/>
    <property type="match status" value="1"/>
</dbReference>
<sequence>MAESLPQVKVFKPQGTNQIWFDFTGLGLEAEQLKSLLVNDAKLALTPGTWFGEPDKNFYRMNFAAPLEQLKDSLQSLRDAVNQAK</sequence>
<name>A0A066UTL5_9VIBR</name>
<evidence type="ECO:0008006" key="5">
    <source>
        <dbReference type="Google" id="ProtNLM"/>
    </source>
</evidence>
<organism evidence="3 4">
    <name type="scientific">Vibrio fortis</name>
    <dbReference type="NCBI Taxonomy" id="212667"/>
    <lineage>
        <taxon>Bacteria</taxon>
        <taxon>Pseudomonadati</taxon>
        <taxon>Pseudomonadota</taxon>
        <taxon>Gammaproteobacteria</taxon>
        <taxon>Vibrionales</taxon>
        <taxon>Vibrionaceae</taxon>
        <taxon>Vibrio</taxon>
    </lineage>
</organism>
<dbReference type="EMBL" id="JFFR01000012">
    <property type="protein sequence ID" value="KDN29217.1"/>
    <property type="molecule type" value="Genomic_DNA"/>
</dbReference>
<evidence type="ECO:0000313" key="3">
    <source>
        <dbReference type="EMBL" id="KDN29217.1"/>
    </source>
</evidence>
<dbReference type="InterPro" id="IPR015422">
    <property type="entry name" value="PyrdxlP-dep_Trfase_small"/>
</dbReference>